<evidence type="ECO:0000313" key="3">
    <source>
        <dbReference type="Proteomes" id="UP001285441"/>
    </source>
</evidence>
<feature type="region of interest" description="Disordered" evidence="1">
    <location>
        <begin position="1"/>
        <end position="37"/>
    </location>
</feature>
<feature type="region of interest" description="Disordered" evidence="1">
    <location>
        <begin position="149"/>
        <end position="176"/>
    </location>
</feature>
<comment type="caution">
    <text evidence="2">The sequence shown here is derived from an EMBL/GenBank/DDBJ whole genome shotgun (WGS) entry which is preliminary data.</text>
</comment>
<protein>
    <submittedName>
        <fullName evidence="2">Uncharacterized protein</fullName>
    </submittedName>
</protein>
<reference evidence="2" key="1">
    <citation type="journal article" date="2023" name="Mol. Phylogenet. Evol.">
        <title>Genome-scale phylogeny and comparative genomics of the fungal order Sordariales.</title>
        <authorList>
            <person name="Hensen N."/>
            <person name="Bonometti L."/>
            <person name="Westerberg I."/>
            <person name="Brannstrom I.O."/>
            <person name="Guillou S."/>
            <person name="Cros-Aarteil S."/>
            <person name="Calhoun S."/>
            <person name="Haridas S."/>
            <person name="Kuo A."/>
            <person name="Mondo S."/>
            <person name="Pangilinan J."/>
            <person name="Riley R."/>
            <person name="LaButti K."/>
            <person name="Andreopoulos B."/>
            <person name="Lipzen A."/>
            <person name="Chen C."/>
            <person name="Yan M."/>
            <person name="Daum C."/>
            <person name="Ng V."/>
            <person name="Clum A."/>
            <person name="Steindorff A."/>
            <person name="Ohm R.A."/>
            <person name="Martin F."/>
            <person name="Silar P."/>
            <person name="Natvig D.O."/>
            <person name="Lalanne C."/>
            <person name="Gautier V."/>
            <person name="Ament-Velasquez S.L."/>
            <person name="Kruys A."/>
            <person name="Hutchinson M.I."/>
            <person name="Powell A.J."/>
            <person name="Barry K."/>
            <person name="Miller A.N."/>
            <person name="Grigoriev I.V."/>
            <person name="Debuchy R."/>
            <person name="Gladieux P."/>
            <person name="Hiltunen Thoren M."/>
            <person name="Johannesson H."/>
        </authorList>
    </citation>
    <scope>NUCLEOTIDE SEQUENCE</scope>
    <source>
        <strain evidence="2">CBS 232.78</strain>
    </source>
</reference>
<sequence length="561" mass="62557">MENASRRHPLPLVNGSADSFGDFHTWPRKENADPTRPKDAVEEFFDMPGYLGTDVINVADVTMSEGSAADADSPPALTTGSSSVAALGDTDDDCVMQDVPPQEPEHPIVWPKVAQNQLPRDQEIHISPYETQDASSSMPIGLGHHAPIAIRYGQSPPSPSSSSSSPSPLPSNAKTRVVKDTEMTHQCDNNDICCSKCTKMGASLGNVDIAVRICKRRSLLDTLGTYVHRWECTGPMLYLREQQCIPNKAMQKLFVSFSNKPSSPEIEVNVGQFGIPNGSRTDIRVRIWPGMPPSDQDLYTWAKSEKASDLRTDFSACIGKLLQGFVDSKGSWKDARHPNGQKHESAVQKQAGVMAKLLNMACMWRIWASKGFFVREANEEKTHTTNSRYASIQDQLRRHAGQALSTLERDILKGFNEYITLPKMEKDDPTLSVAFHVALWTTMWQIMLLYRDSLRQTNPASLSTGVPRMSDSFQNTTEELYEGITVMYSQLFRTKATIESVRDAGPEVFGNDHSLHAIFKAALRARSEFYDQVSPAEKLLADYLIKRERKKFPDEKAPARK</sequence>
<gene>
    <name evidence="2" type="ORF">B0H63DRAFT_551009</name>
</gene>
<keyword evidence="3" id="KW-1185">Reference proteome</keyword>
<reference evidence="2" key="2">
    <citation type="submission" date="2023-06" db="EMBL/GenBank/DDBJ databases">
        <authorList>
            <consortium name="Lawrence Berkeley National Laboratory"/>
            <person name="Haridas S."/>
            <person name="Hensen N."/>
            <person name="Bonometti L."/>
            <person name="Westerberg I."/>
            <person name="Brannstrom I.O."/>
            <person name="Guillou S."/>
            <person name="Cros-Aarteil S."/>
            <person name="Calhoun S."/>
            <person name="Kuo A."/>
            <person name="Mondo S."/>
            <person name="Pangilinan J."/>
            <person name="Riley R."/>
            <person name="LaButti K."/>
            <person name="Andreopoulos B."/>
            <person name="Lipzen A."/>
            <person name="Chen C."/>
            <person name="Yanf M."/>
            <person name="Daum C."/>
            <person name="Ng V."/>
            <person name="Clum A."/>
            <person name="Steindorff A."/>
            <person name="Ohm R."/>
            <person name="Martin F."/>
            <person name="Silar P."/>
            <person name="Natvig D."/>
            <person name="Lalanne C."/>
            <person name="Gautier V."/>
            <person name="Ament-velasquez S.L."/>
            <person name="Kruys A."/>
            <person name="Hutchinson M.I."/>
            <person name="Powell A.J."/>
            <person name="Barry K."/>
            <person name="Miller A.N."/>
            <person name="Grigoriev I.V."/>
            <person name="Debuchy R."/>
            <person name="Gladieux P."/>
            <person name="Thoren M.H."/>
            <person name="Johannesson H."/>
        </authorList>
    </citation>
    <scope>NUCLEOTIDE SEQUENCE</scope>
    <source>
        <strain evidence="2">CBS 232.78</strain>
    </source>
</reference>
<feature type="region of interest" description="Disordered" evidence="1">
    <location>
        <begin position="66"/>
        <end position="86"/>
    </location>
</feature>
<name>A0AAE0K9L8_9PEZI</name>
<dbReference type="EMBL" id="JAULSW010000008">
    <property type="protein sequence ID" value="KAK3372439.1"/>
    <property type="molecule type" value="Genomic_DNA"/>
</dbReference>
<feature type="compositionally biased region" description="Basic and acidic residues" evidence="1">
    <location>
        <begin position="25"/>
        <end position="37"/>
    </location>
</feature>
<accession>A0AAE0K9L8</accession>
<organism evidence="2 3">
    <name type="scientific">Podospora didyma</name>
    <dbReference type="NCBI Taxonomy" id="330526"/>
    <lineage>
        <taxon>Eukaryota</taxon>
        <taxon>Fungi</taxon>
        <taxon>Dikarya</taxon>
        <taxon>Ascomycota</taxon>
        <taxon>Pezizomycotina</taxon>
        <taxon>Sordariomycetes</taxon>
        <taxon>Sordariomycetidae</taxon>
        <taxon>Sordariales</taxon>
        <taxon>Podosporaceae</taxon>
        <taxon>Podospora</taxon>
    </lineage>
</organism>
<dbReference type="Proteomes" id="UP001285441">
    <property type="component" value="Unassembled WGS sequence"/>
</dbReference>
<evidence type="ECO:0000256" key="1">
    <source>
        <dbReference type="SAM" id="MobiDB-lite"/>
    </source>
</evidence>
<dbReference type="AlphaFoldDB" id="A0AAE0K9L8"/>
<evidence type="ECO:0000313" key="2">
    <source>
        <dbReference type="EMBL" id="KAK3372439.1"/>
    </source>
</evidence>
<proteinExistence type="predicted"/>